<dbReference type="SMART" id="SM00355">
    <property type="entry name" value="ZnF_C2H2"/>
    <property type="match status" value="2"/>
</dbReference>
<feature type="domain" description="C2H2-type" evidence="10">
    <location>
        <begin position="47"/>
        <end position="74"/>
    </location>
</feature>
<evidence type="ECO:0000256" key="6">
    <source>
        <dbReference type="ARBA" id="ARBA00023038"/>
    </source>
</evidence>
<evidence type="ECO:0000256" key="5">
    <source>
        <dbReference type="ARBA" id="ARBA00022833"/>
    </source>
</evidence>
<dbReference type="Proteomes" id="UP000242188">
    <property type="component" value="Unassembled WGS sequence"/>
</dbReference>
<proteinExistence type="predicted"/>
<accession>A0A210Q3F8</accession>
<reference evidence="11 12" key="1">
    <citation type="journal article" date="2017" name="Nat. Ecol. Evol.">
        <title>Scallop genome provides insights into evolution of bilaterian karyotype and development.</title>
        <authorList>
            <person name="Wang S."/>
            <person name="Zhang J."/>
            <person name="Jiao W."/>
            <person name="Li J."/>
            <person name="Xun X."/>
            <person name="Sun Y."/>
            <person name="Guo X."/>
            <person name="Huan P."/>
            <person name="Dong B."/>
            <person name="Zhang L."/>
            <person name="Hu X."/>
            <person name="Sun X."/>
            <person name="Wang J."/>
            <person name="Zhao C."/>
            <person name="Wang Y."/>
            <person name="Wang D."/>
            <person name="Huang X."/>
            <person name="Wang R."/>
            <person name="Lv J."/>
            <person name="Li Y."/>
            <person name="Zhang Z."/>
            <person name="Liu B."/>
            <person name="Lu W."/>
            <person name="Hui Y."/>
            <person name="Liang J."/>
            <person name="Zhou Z."/>
            <person name="Hou R."/>
            <person name="Li X."/>
            <person name="Liu Y."/>
            <person name="Li H."/>
            <person name="Ning X."/>
            <person name="Lin Y."/>
            <person name="Zhao L."/>
            <person name="Xing Q."/>
            <person name="Dou J."/>
            <person name="Li Y."/>
            <person name="Mao J."/>
            <person name="Guo H."/>
            <person name="Dou H."/>
            <person name="Li T."/>
            <person name="Mu C."/>
            <person name="Jiang W."/>
            <person name="Fu Q."/>
            <person name="Fu X."/>
            <person name="Miao Y."/>
            <person name="Liu J."/>
            <person name="Yu Q."/>
            <person name="Li R."/>
            <person name="Liao H."/>
            <person name="Li X."/>
            <person name="Kong Y."/>
            <person name="Jiang Z."/>
            <person name="Chourrout D."/>
            <person name="Li R."/>
            <person name="Bao Z."/>
        </authorList>
    </citation>
    <scope>NUCLEOTIDE SEQUENCE [LARGE SCALE GENOMIC DNA]</scope>
    <source>
        <strain evidence="11 12">PY_sf001</strain>
    </source>
</reference>
<dbReference type="InterPro" id="IPR050331">
    <property type="entry name" value="Zinc_finger"/>
</dbReference>
<dbReference type="Gene3D" id="3.30.160.60">
    <property type="entry name" value="Classic Zinc Finger"/>
    <property type="match status" value="2"/>
</dbReference>
<keyword evidence="8" id="KW-0539">Nucleus</keyword>
<evidence type="ECO:0000256" key="3">
    <source>
        <dbReference type="ARBA" id="ARBA00022737"/>
    </source>
</evidence>
<keyword evidence="6" id="KW-0440">LIM domain</keyword>
<dbReference type="GO" id="GO:0005634">
    <property type="term" value="C:nucleus"/>
    <property type="evidence" value="ECO:0007669"/>
    <property type="project" value="UniProtKB-SubCell"/>
</dbReference>
<organism evidence="11 12">
    <name type="scientific">Mizuhopecten yessoensis</name>
    <name type="common">Japanese scallop</name>
    <name type="synonym">Patinopecten yessoensis</name>
    <dbReference type="NCBI Taxonomy" id="6573"/>
    <lineage>
        <taxon>Eukaryota</taxon>
        <taxon>Metazoa</taxon>
        <taxon>Spiralia</taxon>
        <taxon>Lophotrochozoa</taxon>
        <taxon>Mollusca</taxon>
        <taxon>Bivalvia</taxon>
        <taxon>Autobranchia</taxon>
        <taxon>Pteriomorphia</taxon>
        <taxon>Pectinida</taxon>
        <taxon>Pectinoidea</taxon>
        <taxon>Pectinidae</taxon>
        <taxon>Mizuhopecten</taxon>
    </lineage>
</organism>
<dbReference type="GO" id="GO:0010468">
    <property type="term" value="P:regulation of gene expression"/>
    <property type="evidence" value="ECO:0007669"/>
    <property type="project" value="TreeGrafter"/>
</dbReference>
<gene>
    <name evidence="11" type="ORF">KP79_PYT18776</name>
</gene>
<sequence>MSFNSIDMSVCLSDTQQVILVCTKCKSTLSQPNVAIPRPTKPHNKHFECRFCGKVFQFGSYLQRHMKTHSSVKQFVCRGCDRRYKHQAHLNAHMRSCKQLPTGNH</sequence>
<evidence type="ECO:0000256" key="8">
    <source>
        <dbReference type="ARBA" id="ARBA00023242"/>
    </source>
</evidence>
<dbReference type="PANTHER" id="PTHR16515">
    <property type="entry name" value="PR DOMAIN ZINC FINGER PROTEIN"/>
    <property type="match status" value="1"/>
</dbReference>
<evidence type="ECO:0000256" key="2">
    <source>
        <dbReference type="ARBA" id="ARBA00022723"/>
    </source>
</evidence>
<name>A0A210Q3F8_MIZYE</name>
<evidence type="ECO:0000256" key="4">
    <source>
        <dbReference type="ARBA" id="ARBA00022771"/>
    </source>
</evidence>
<dbReference type="Pfam" id="PF00096">
    <property type="entry name" value="zf-C2H2"/>
    <property type="match status" value="2"/>
</dbReference>
<evidence type="ECO:0000256" key="9">
    <source>
        <dbReference type="PROSITE-ProRule" id="PRU00042"/>
    </source>
</evidence>
<dbReference type="PROSITE" id="PS50157">
    <property type="entry name" value="ZINC_FINGER_C2H2_2"/>
    <property type="match status" value="2"/>
</dbReference>
<dbReference type="AlphaFoldDB" id="A0A210Q3F8"/>
<dbReference type="PANTHER" id="PTHR16515:SF49">
    <property type="entry name" value="GASTRULA ZINC FINGER PROTEIN XLCGF49.1-LIKE-RELATED"/>
    <property type="match status" value="1"/>
</dbReference>
<keyword evidence="7" id="KW-0238">DNA-binding</keyword>
<dbReference type="EMBL" id="NEDP02005138">
    <property type="protein sequence ID" value="OWF43274.1"/>
    <property type="molecule type" value="Genomic_DNA"/>
</dbReference>
<keyword evidence="3" id="KW-0677">Repeat</keyword>
<dbReference type="GO" id="GO:0008270">
    <property type="term" value="F:zinc ion binding"/>
    <property type="evidence" value="ECO:0007669"/>
    <property type="project" value="UniProtKB-KW"/>
</dbReference>
<protein>
    <submittedName>
        <fullName evidence="11">Zinc finger protein 426</fullName>
    </submittedName>
</protein>
<evidence type="ECO:0000259" key="10">
    <source>
        <dbReference type="PROSITE" id="PS50157"/>
    </source>
</evidence>
<evidence type="ECO:0000313" key="11">
    <source>
        <dbReference type="EMBL" id="OWF43274.1"/>
    </source>
</evidence>
<keyword evidence="4 9" id="KW-0863">Zinc-finger</keyword>
<dbReference type="PROSITE" id="PS00478">
    <property type="entry name" value="LIM_DOMAIN_1"/>
    <property type="match status" value="1"/>
</dbReference>
<keyword evidence="5" id="KW-0862">Zinc</keyword>
<evidence type="ECO:0000256" key="7">
    <source>
        <dbReference type="ARBA" id="ARBA00023125"/>
    </source>
</evidence>
<dbReference type="InterPro" id="IPR013087">
    <property type="entry name" value="Znf_C2H2_type"/>
</dbReference>
<dbReference type="GO" id="GO:0003677">
    <property type="term" value="F:DNA binding"/>
    <property type="evidence" value="ECO:0007669"/>
    <property type="project" value="UniProtKB-KW"/>
</dbReference>
<dbReference type="InterPro" id="IPR001781">
    <property type="entry name" value="Znf_LIM"/>
</dbReference>
<comment type="subcellular location">
    <subcellularLocation>
        <location evidence="1">Nucleus</location>
    </subcellularLocation>
</comment>
<feature type="domain" description="C2H2-type" evidence="10">
    <location>
        <begin position="75"/>
        <end position="105"/>
    </location>
</feature>
<dbReference type="PROSITE" id="PS00028">
    <property type="entry name" value="ZINC_FINGER_C2H2_1"/>
    <property type="match status" value="1"/>
</dbReference>
<comment type="caution">
    <text evidence="11">The sequence shown here is derived from an EMBL/GenBank/DDBJ whole genome shotgun (WGS) entry which is preliminary data.</text>
</comment>
<keyword evidence="12" id="KW-1185">Reference proteome</keyword>
<dbReference type="FunFam" id="3.30.160.60:FF:001009">
    <property type="entry name" value="Zinc finger protein 26"/>
    <property type="match status" value="1"/>
</dbReference>
<evidence type="ECO:0000313" key="12">
    <source>
        <dbReference type="Proteomes" id="UP000242188"/>
    </source>
</evidence>
<keyword evidence="2" id="KW-0479">Metal-binding</keyword>
<evidence type="ECO:0000256" key="1">
    <source>
        <dbReference type="ARBA" id="ARBA00004123"/>
    </source>
</evidence>
<dbReference type="SUPFAM" id="SSF57667">
    <property type="entry name" value="beta-beta-alpha zinc fingers"/>
    <property type="match status" value="1"/>
</dbReference>
<dbReference type="InterPro" id="IPR036236">
    <property type="entry name" value="Znf_C2H2_sf"/>
</dbReference>